<evidence type="ECO:0000313" key="2">
    <source>
        <dbReference type="Proteomes" id="UP000676336"/>
    </source>
</evidence>
<gene>
    <name evidence="1" type="ORF">SMN809_LOCUS21348</name>
</gene>
<organism evidence="1 2">
    <name type="scientific">Rotaria magnacalcarata</name>
    <dbReference type="NCBI Taxonomy" id="392030"/>
    <lineage>
        <taxon>Eukaryota</taxon>
        <taxon>Metazoa</taxon>
        <taxon>Spiralia</taxon>
        <taxon>Gnathifera</taxon>
        <taxon>Rotifera</taxon>
        <taxon>Eurotatoria</taxon>
        <taxon>Bdelloidea</taxon>
        <taxon>Philodinida</taxon>
        <taxon>Philodinidae</taxon>
        <taxon>Rotaria</taxon>
    </lineage>
</organism>
<sequence>LFGGTDKDYRATDDTTKQTITNLDADSIFEINSKCLRLAEQKYKSKELSSEEYQATLKLLQNILESEVKRLIVQQ</sequence>
<proteinExistence type="predicted"/>
<dbReference type="AlphaFoldDB" id="A0A8S2RWK0"/>
<feature type="non-terminal residue" evidence="1">
    <location>
        <position position="1"/>
    </location>
</feature>
<comment type="caution">
    <text evidence="1">The sequence shown here is derived from an EMBL/GenBank/DDBJ whole genome shotgun (WGS) entry which is preliminary data.</text>
</comment>
<reference evidence="1" key="1">
    <citation type="submission" date="2021-02" db="EMBL/GenBank/DDBJ databases">
        <authorList>
            <person name="Nowell W R."/>
        </authorList>
    </citation>
    <scope>NUCLEOTIDE SEQUENCE</scope>
</reference>
<evidence type="ECO:0000313" key="1">
    <source>
        <dbReference type="EMBL" id="CAF4188473.1"/>
    </source>
</evidence>
<dbReference type="Proteomes" id="UP000676336">
    <property type="component" value="Unassembled WGS sequence"/>
</dbReference>
<accession>A0A8S2RWK0</accession>
<dbReference type="EMBL" id="CAJOBI010016370">
    <property type="protein sequence ID" value="CAF4188473.1"/>
    <property type="molecule type" value="Genomic_DNA"/>
</dbReference>
<feature type="non-terminal residue" evidence="1">
    <location>
        <position position="75"/>
    </location>
</feature>
<protein>
    <submittedName>
        <fullName evidence="1">Uncharacterized protein</fullName>
    </submittedName>
</protein>
<name>A0A8S2RWK0_9BILA</name>